<proteinExistence type="inferred from homology"/>
<evidence type="ECO:0000256" key="11">
    <source>
        <dbReference type="PIRSR" id="PIRSR001399-3"/>
    </source>
</evidence>
<organism evidence="12 13">
    <name type="scientific">Candidatus Pseudothioglobus singularis PS1</name>
    <dbReference type="NCBI Taxonomy" id="1125411"/>
    <lineage>
        <taxon>Bacteria</taxon>
        <taxon>Pseudomonadati</taxon>
        <taxon>Pseudomonadota</taxon>
        <taxon>Gammaproteobacteria</taxon>
        <taxon>Candidatus Pseudothioglobaceae</taxon>
        <taxon>Candidatus Pseudothioglobus</taxon>
    </lineage>
</organism>
<dbReference type="RefSeq" id="WP_053820608.1">
    <property type="nucleotide sequence ID" value="NZ_CP006911.1"/>
</dbReference>
<dbReference type="GO" id="GO:0019631">
    <property type="term" value="P:quinate catabolic process"/>
    <property type="evidence" value="ECO:0007669"/>
    <property type="project" value="TreeGrafter"/>
</dbReference>
<comment type="similarity">
    <text evidence="4 8">Belongs to the type-II 3-dehydroquinase family.</text>
</comment>
<dbReference type="NCBIfam" id="NF003805">
    <property type="entry name" value="PRK05395.1-2"/>
    <property type="match status" value="1"/>
</dbReference>
<evidence type="ECO:0000256" key="10">
    <source>
        <dbReference type="PIRSR" id="PIRSR001399-2"/>
    </source>
</evidence>
<dbReference type="InterPro" id="IPR001874">
    <property type="entry name" value="DHquinase_II"/>
</dbReference>
<reference evidence="12 13" key="1">
    <citation type="journal article" date="2015" name="Genome Announc.">
        <title>Genome Sequence of 'Candidatus Thioglobus singularis' Strain PS1, a Mixotroph from the SUP05 Clade of Marine Gammaproteobacteria.</title>
        <authorList>
            <person name="Marshall K.T."/>
            <person name="Morris R.M."/>
        </authorList>
    </citation>
    <scope>NUCLEOTIDE SEQUENCE [LARGE SCALE GENOMIC DNA]</scope>
    <source>
        <strain evidence="12 13">PS1</strain>
    </source>
</reference>
<dbReference type="InterPro" id="IPR018509">
    <property type="entry name" value="DHquinase_II_CS"/>
</dbReference>
<evidence type="ECO:0000313" key="12">
    <source>
        <dbReference type="EMBL" id="ALE02412.1"/>
    </source>
</evidence>
<feature type="binding site" evidence="8 10">
    <location>
        <position position="74"/>
    </location>
    <ligand>
        <name>substrate</name>
    </ligand>
</feature>
<dbReference type="NCBIfam" id="NF003806">
    <property type="entry name" value="PRK05395.1-3"/>
    <property type="match status" value="1"/>
</dbReference>
<feature type="binding site" evidence="8 10">
    <location>
        <position position="80"/>
    </location>
    <ligand>
        <name>substrate</name>
    </ligand>
</feature>
<dbReference type="EC" id="4.2.1.10" evidence="6 8"/>
<accession>A0A0M4M156</accession>
<name>A0A0M4M156_9GAMM</name>
<feature type="binding site" evidence="8 10">
    <location>
        <position position="87"/>
    </location>
    <ligand>
        <name>substrate</name>
    </ligand>
</feature>
<evidence type="ECO:0000256" key="8">
    <source>
        <dbReference type="HAMAP-Rule" id="MF_00169"/>
    </source>
</evidence>
<feature type="active site" description="Proton donor" evidence="8 9">
    <location>
        <position position="100"/>
    </location>
</feature>
<dbReference type="InterPro" id="IPR036441">
    <property type="entry name" value="DHquinase_II_sf"/>
</dbReference>
<comment type="catalytic activity">
    <reaction evidence="1 8">
        <text>3-dehydroquinate = 3-dehydroshikimate + H2O</text>
        <dbReference type="Rhea" id="RHEA:21096"/>
        <dbReference type="ChEBI" id="CHEBI:15377"/>
        <dbReference type="ChEBI" id="CHEBI:16630"/>
        <dbReference type="ChEBI" id="CHEBI:32364"/>
        <dbReference type="EC" id="4.2.1.10"/>
    </reaction>
</comment>
<dbReference type="Gene3D" id="3.40.50.9100">
    <property type="entry name" value="Dehydroquinase, class II"/>
    <property type="match status" value="1"/>
</dbReference>
<dbReference type="CDD" id="cd00466">
    <property type="entry name" value="DHQase_II"/>
    <property type="match status" value="1"/>
</dbReference>
<evidence type="ECO:0000256" key="9">
    <source>
        <dbReference type="PIRSR" id="PIRSR001399-1"/>
    </source>
</evidence>
<keyword evidence="13" id="KW-1185">Reference proteome</keyword>
<dbReference type="Proteomes" id="UP000068905">
    <property type="component" value="Chromosome"/>
</dbReference>
<comment type="function">
    <text evidence="2 8">Catalyzes a trans-dehydration via an enolate intermediate.</text>
</comment>
<evidence type="ECO:0000256" key="7">
    <source>
        <dbReference type="ARBA" id="ARBA00023239"/>
    </source>
</evidence>
<dbReference type="SUPFAM" id="SSF52304">
    <property type="entry name" value="Type II 3-dehydroquinate dehydratase"/>
    <property type="match status" value="1"/>
</dbReference>
<evidence type="ECO:0000256" key="6">
    <source>
        <dbReference type="ARBA" id="ARBA00012060"/>
    </source>
</evidence>
<evidence type="ECO:0000256" key="5">
    <source>
        <dbReference type="ARBA" id="ARBA00011193"/>
    </source>
</evidence>
<feature type="site" description="Transition state stabilizer" evidence="8 11">
    <location>
        <position position="17"/>
    </location>
</feature>
<dbReference type="PROSITE" id="PS01029">
    <property type="entry name" value="DEHYDROQUINASE_II"/>
    <property type="match status" value="1"/>
</dbReference>
<comment type="pathway">
    <text evidence="3 8">Metabolic intermediate biosynthesis; chorismate biosynthesis; chorismate from D-erythrose 4-phosphate and phosphoenolpyruvate: step 3/7.</text>
</comment>
<feature type="binding site" evidence="8 10">
    <location>
        <position position="111"/>
    </location>
    <ligand>
        <name>substrate</name>
    </ligand>
</feature>
<dbReference type="PANTHER" id="PTHR21272">
    <property type="entry name" value="CATABOLIC 3-DEHYDROQUINASE"/>
    <property type="match status" value="1"/>
</dbReference>
<dbReference type="EMBL" id="CP006911">
    <property type="protein sequence ID" value="ALE02412.1"/>
    <property type="molecule type" value="Genomic_DNA"/>
</dbReference>
<dbReference type="Pfam" id="PF01220">
    <property type="entry name" value="DHquinase_II"/>
    <property type="match status" value="1"/>
</dbReference>
<comment type="subunit">
    <text evidence="5 8">Homododecamer.</text>
</comment>
<dbReference type="GO" id="GO:0008652">
    <property type="term" value="P:amino acid biosynthetic process"/>
    <property type="evidence" value="ECO:0007669"/>
    <property type="project" value="UniProtKB-KW"/>
</dbReference>
<dbReference type="PIRSF" id="PIRSF001399">
    <property type="entry name" value="DHquinase_II"/>
    <property type="match status" value="1"/>
</dbReference>
<dbReference type="UniPathway" id="UPA00053">
    <property type="reaction ID" value="UER00086"/>
</dbReference>
<dbReference type="PANTHER" id="PTHR21272:SF3">
    <property type="entry name" value="CATABOLIC 3-DEHYDROQUINASE"/>
    <property type="match status" value="1"/>
</dbReference>
<keyword evidence="8" id="KW-0057">Aromatic amino acid biosynthesis</keyword>
<dbReference type="STRING" id="1125411.W908_07680"/>
<dbReference type="GO" id="GO:0009423">
    <property type="term" value="P:chorismate biosynthetic process"/>
    <property type="evidence" value="ECO:0007669"/>
    <property type="project" value="UniProtKB-UniRule"/>
</dbReference>
<evidence type="ECO:0000256" key="3">
    <source>
        <dbReference type="ARBA" id="ARBA00004902"/>
    </source>
</evidence>
<gene>
    <name evidence="8" type="primary">aroQ</name>
    <name evidence="12" type="ORF">W908_07680</name>
</gene>
<feature type="active site" description="Proton acceptor" evidence="8 9">
    <location>
        <position position="22"/>
    </location>
</feature>
<dbReference type="AlphaFoldDB" id="A0A0M4M156"/>
<dbReference type="NCBIfam" id="NF003807">
    <property type="entry name" value="PRK05395.1-4"/>
    <property type="match status" value="1"/>
</dbReference>
<keyword evidence="8" id="KW-0028">Amino-acid biosynthesis</keyword>
<evidence type="ECO:0000256" key="4">
    <source>
        <dbReference type="ARBA" id="ARBA00011037"/>
    </source>
</evidence>
<dbReference type="PATRIC" id="fig|1125411.7.peg.1514"/>
<sequence length="145" mass="15980">MNIFVINGPNINLLGSREPEIYGHDTLDSISKECIEQGLKDGNNVKFMQSNYEGEIVEWIQSAIKEKIDVIVINAAAYTHTSIAIHDALKSFPGLKIELHISNPHLRESFRHISFVSPAVDAVVAGLGADGYSHVIELLADLQRS</sequence>
<dbReference type="HAMAP" id="MF_00169">
    <property type="entry name" value="AroQ"/>
    <property type="match status" value="1"/>
</dbReference>
<feature type="binding site" evidence="8 10">
    <location>
        <begin position="101"/>
        <end position="102"/>
    </location>
    <ligand>
        <name>substrate</name>
    </ligand>
</feature>
<evidence type="ECO:0000313" key="13">
    <source>
        <dbReference type="Proteomes" id="UP000068905"/>
    </source>
</evidence>
<protein>
    <recommendedName>
        <fullName evidence="6 8">3-dehydroquinate dehydratase</fullName>
        <shortName evidence="8">3-dehydroquinase</shortName>
        <ecNumber evidence="6 8">4.2.1.10</ecNumber>
    </recommendedName>
    <alternativeName>
        <fullName evidence="8">Type II DHQase</fullName>
    </alternativeName>
</protein>
<dbReference type="GO" id="GO:0003855">
    <property type="term" value="F:3-dehydroquinate dehydratase activity"/>
    <property type="evidence" value="ECO:0007669"/>
    <property type="project" value="UniProtKB-UniRule"/>
</dbReference>
<evidence type="ECO:0000256" key="2">
    <source>
        <dbReference type="ARBA" id="ARBA00003924"/>
    </source>
</evidence>
<dbReference type="KEGG" id="tsn:W908_07680"/>
<evidence type="ECO:0000256" key="1">
    <source>
        <dbReference type="ARBA" id="ARBA00001864"/>
    </source>
</evidence>
<keyword evidence="7 8" id="KW-0456">Lyase</keyword>
<dbReference type="GO" id="GO:0009073">
    <property type="term" value="P:aromatic amino acid family biosynthetic process"/>
    <property type="evidence" value="ECO:0007669"/>
    <property type="project" value="UniProtKB-KW"/>
</dbReference>
<dbReference type="OrthoDB" id="9790793at2"/>